<dbReference type="eggNOG" id="COG1106">
    <property type="taxonomic scope" value="Bacteria"/>
</dbReference>
<organism evidence="2 3">
    <name type="scientific">Planktothrix agardhii (strain NIVA-CYA 126/8)</name>
    <dbReference type="NCBI Taxonomy" id="388467"/>
    <lineage>
        <taxon>Bacteria</taxon>
        <taxon>Bacillati</taxon>
        <taxon>Cyanobacteriota</taxon>
        <taxon>Cyanophyceae</taxon>
        <taxon>Oscillatoriophycideae</taxon>
        <taxon>Oscillatoriales</taxon>
        <taxon>Microcoleaceae</taxon>
        <taxon>Planktothrix</taxon>
    </lineage>
</organism>
<name>A0A073CHJ5_PLAA1</name>
<dbReference type="GO" id="GO:0005524">
    <property type="term" value="F:ATP binding"/>
    <property type="evidence" value="ECO:0007669"/>
    <property type="project" value="InterPro"/>
</dbReference>
<dbReference type="GO" id="GO:0016887">
    <property type="term" value="F:ATP hydrolysis activity"/>
    <property type="evidence" value="ECO:0007669"/>
    <property type="project" value="InterPro"/>
</dbReference>
<dbReference type="SUPFAM" id="SSF52540">
    <property type="entry name" value="P-loop containing nucleoside triphosphate hydrolases"/>
    <property type="match status" value="1"/>
</dbReference>
<accession>A0A073CHJ5</accession>
<dbReference type="PANTHER" id="PTHR40396">
    <property type="entry name" value="ATPASE-LIKE PROTEIN"/>
    <property type="match status" value="1"/>
</dbReference>
<dbReference type="PANTHER" id="PTHR40396:SF1">
    <property type="entry name" value="ATPASE AAA-TYPE CORE DOMAIN-CONTAINING PROTEIN"/>
    <property type="match status" value="1"/>
</dbReference>
<protein>
    <recommendedName>
        <fullName evidence="1">ATPase AAA-type core domain-containing protein</fullName>
    </recommendedName>
</protein>
<keyword evidence="3" id="KW-1185">Reference proteome</keyword>
<dbReference type="Gene3D" id="3.40.50.300">
    <property type="entry name" value="P-loop containing nucleotide triphosphate hydrolases"/>
    <property type="match status" value="1"/>
</dbReference>
<dbReference type="EMBL" id="CM002803">
    <property type="protein sequence ID" value="KEI67342.1"/>
    <property type="molecule type" value="Genomic_DNA"/>
</dbReference>
<proteinExistence type="predicted"/>
<gene>
    <name evidence="2" type="ORF">A19Y_2427</name>
</gene>
<dbReference type="Proteomes" id="UP000027395">
    <property type="component" value="Chromosome"/>
</dbReference>
<dbReference type="InterPro" id="IPR003959">
    <property type="entry name" value="ATPase_AAA_core"/>
</dbReference>
<evidence type="ECO:0000313" key="3">
    <source>
        <dbReference type="Proteomes" id="UP000027395"/>
    </source>
</evidence>
<dbReference type="AlphaFoldDB" id="A0A073CHJ5"/>
<evidence type="ECO:0000313" key="2">
    <source>
        <dbReference type="EMBL" id="KEI67342.1"/>
    </source>
</evidence>
<dbReference type="STRING" id="388467.A19Y_2427"/>
<feature type="domain" description="ATPase AAA-type core" evidence="1">
    <location>
        <begin position="50"/>
        <end position="403"/>
    </location>
</feature>
<dbReference type="HOGENOM" id="CLU_046693_2_1_3"/>
<reference evidence="2 3" key="1">
    <citation type="journal article" date="2014" name="Appl. Environ. Microbiol.">
        <title>Elucidation of insertion elements encoded on plasmids and in vitro construction of shuttle vectors from the toxic cyanobacterium Planktothrix.</title>
        <authorList>
            <person name="Christiansen G."/>
            <person name="Goesmann A."/>
            <person name="Kurmayer R."/>
        </authorList>
    </citation>
    <scope>NUCLEOTIDE SEQUENCE [LARGE SCALE GENOMIC DNA]</scope>
    <source>
        <strain evidence="2 3">NIVA-CYA 126/8</strain>
    </source>
</reference>
<dbReference type="InterPro" id="IPR027417">
    <property type="entry name" value="P-loop_NTPase"/>
</dbReference>
<dbReference type="PATRIC" id="fig|388467.6.peg.2373"/>
<dbReference type="Pfam" id="PF13304">
    <property type="entry name" value="AAA_21"/>
    <property type="match status" value="1"/>
</dbReference>
<sequence>MLIRFTVENFLSFNQRTEFTMVASPDDNHPHHVVQEDNKESIRLLRTSLIYGATNSGKSNLIKAMKFAQDFIVDGVDKNKNIKVSLFKRDQDSLKKPSRFEFEFKHHQKQYAYGFIIDSTQVYEEWLFEIGINQEKSIYERNGNDYQFNFKHSLFRDIKDKEKTRIEFESESTRQNLLFLTNCKERRIEYFENIYNWFSNVLTILFPESKPFALPLLLKDNEKLLNQGFLKKFNKLLKSLDLGIEKVDINEIDLEKYERIPLEVKEMIQEEFPYHDETANAIFILARNKDSSLMIRSIPGSKALKVMKLVIIKHDKNKKEVLFEIEEESDGTQRIIDLIPMLIKLSQGDAVFVIDEIERSLHVLLARKIFEIFLNFEIENQNQNDKLHNSQLIATTHQAILLDIKELFRKDEIWFIGQDKHGQSIAYSLANTDVENLDLAKGYINGRFGAIHSFPEIKNDEEPILAK</sequence>
<evidence type="ECO:0000259" key="1">
    <source>
        <dbReference type="Pfam" id="PF13304"/>
    </source>
</evidence>